<feature type="domain" description="Disease resistance R13L4/SHOC-2-like LRR" evidence="10">
    <location>
        <begin position="591"/>
        <end position="891"/>
    </location>
</feature>
<evidence type="ECO:0000256" key="1">
    <source>
        <dbReference type="ARBA" id="ARBA00008894"/>
    </source>
</evidence>
<dbReference type="Gene3D" id="3.80.10.10">
    <property type="entry name" value="Ribonuclease Inhibitor"/>
    <property type="match status" value="1"/>
</dbReference>
<dbReference type="SUPFAM" id="SSF52058">
    <property type="entry name" value="L domain-like"/>
    <property type="match status" value="1"/>
</dbReference>
<reference evidence="11 12" key="1">
    <citation type="submission" date="2024-01" db="EMBL/GenBank/DDBJ databases">
        <title>The complete chloroplast genome sequence of Lithospermum erythrorhizon: insights into the phylogenetic relationship among Boraginaceae species and the maternal lineages of purple gromwells.</title>
        <authorList>
            <person name="Okada T."/>
            <person name="Watanabe K."/>
        </authorList>
    </citation>
    <scope>NUCLEOTIDE SEQUENCE [LARGE SCALE GENOMIC DNA]</scope>
</reference>
<dbReference type="Pfam" id="PF23559">
    <property type="entry name" value="WHD_DRP"/>
    <property type="match status" value="1"/>
</dbReference>
<dbReference type="GO" id="GO:0051707">
    <property type="term" value="P:response to other organism"/>
    <property type="evidence" value="ECO:0007669"/>
    <property type="project" value="UniProtKB-ARBA"/>
</dbReference>
<dbReference type="PANTHER" id="PTHR36766:SF45">
    <property type="entry name" value="NB-ARC DOMAIN-CONTAINING PROTEIN"/>
    <property type="match status" value="1"/>
</dbReference>
<dbReference type="GO" id="GO:0043531">
    <property type="term" value="F:ADP binding"/>
    <property type="evidence" value="ECO:0007669"/>
    <property type="project" value="InterPro"/>
</dbReference>
<evidence type="ECO:0000259" key="9">
    <source>
        <dbReference type="Pfam" id="PF23559"/>
    </source>
</evidence>
<dbReference type="Pfam" id="PF23598">
    <property type="entry name" value="LRR_14"/>
    <property type="match status" value="1"/>
</dbReference>
<accession>A0AAV3QKS4</accession>
<comment type="similarity">
    <text evidence="1">Belongs to the disease resistance NB-LRR family.</text>
</comment>
<dbReference type="Gene3D" id="3.40.50.300">
    <property type="entry name" value="P-loop containing nucleotide triphosphate hydrolases"/>
    <property type="match status" value="1"/>
</dbReference>
<dbReference type="InterPro" id="IPR002182">
    <property type="entry name" value="NB-ARC"/>
</dbReference>
<dbReference type="SUPFAM" id="SSF52540">
    <property type="entry name" value="P-loop containing nucleoside triphosphate hydrolases"/>
    <property type="match status" value="1"/>
</dbReference>
<keyword evidence="6" id="KW-0067">ATP-binding</keyword>
<evidence type="ECO:0000256" key="4">
    <source>
        <dbReference type="ARBA" id="ARBA00022741"/>
    </source>
</evidence>
<keyword evidence="4" id="KW-0547">Nucleotide-binding</keyword>
<gene>
    <name evidence="11" type="ORF">LIER_18809</name>
</gene>
<dbReference type="EMBL" id="BAABME010004555">
    <property type="protein sequence ID" value="GAA0162792.1"/>
    <property type="molecule type" value="Genomic_DNA"/>
</dbReference>
<evidence type="ECO:0000259" key="10">
    <source>
        <dbReference type="Pfam" id="PF23598"/>
    </source>
</evidence>
<feature type="domain" description="Disease resistance N-terminal" evidence="8">
    <location>
        <begin position="9"/>
        <end position="100"/>
    </location>
</feature>
<evidence type="ECO:0000259" key="7">
    <source>
        <dbReference type="Pfam" id="PF00931"/>
    </source>
</evidence>
<dbReference type="Gene3D" id="1.10.10.10">
    <property type="entry name" value="Winged helix-like DNA-binding domain superfamily/Winged helix DNA-binding domain"/>
    <property type="match status" value="1"/>
</dbReference>
<dbReference type="AlphaFoldDB" id="A0AAV3QKS4"/>
<evidence type="ECO:0000256" key="5">
    <source>
        <dbReference type="ARBA" id="ARBA00022821"/>
    </source>
</evidence>
<evidence type="ECO:0000313" key="11">
    <source>
        <dbReference type="EMBL" id="GAA0162792.1"/>
    </source>
</evidence>
<dbReference type="InterPro" id="IPR032675">
    <property type="entry name" value="LRR_dom_sf"/>
</dbReference>
<evidence type="ECO:0000259" key="8">
    <source>
        <dbReference type="Pfam" id="PF18052"/>
    </source>
</evidence>
<dbReference type="GO" id="GO:0005524">
    <property type="term" value="F:ATP binding"/>
    <property type="evidence" value="ECO:0007669"/>
    <property type="project" value="UniProtKB-KW"/>
</dbReference>
<dbReference type="InterPro" id="IPR036388">
    <property type="entry name" value="WH-like_DNA-bd_sf"/>
</dbReference>
<keyword evidence="2" id="KW-0433">Leucine-rich repeat</keyword>
<evidence type="ECO:0000256" key="6">
    <source>
        <dbReference type="ARBA" id="ARBA00022840"/>
    </source>
</evidence>
<evidence type="ECO:0000313" key="12">
    <source>
        <dbReference type="Proteomes" id="UP001454036"/>
    </source>
</evidence>
<dbReference type="Pfam" id="PF18052">
    <property type="entry name" value="Rx_N"/>
    <property type="match status" value="1"/>
</dbReference>
<protein>
    <submittedName>
        <fullName evidence="11">Antimicrobial response protein</fullName>
    </submittedName>
</protein>
<feature type="domain" description="Disease resistance protein winged helix" evidence="9">
    <location>
        <begin position="443"/>
        <end position="521"/>
    </location>
</feature>
<keyword evidence="3" id="KW-0677">Repeat</keyword>
<dbReference type="InterPro" id="IPR027417">
    <property type="entry name" value="P-loop_NTPase"/>
</dbReference>
<dbReference type="PANTHER" id="PTHR36766">
    <property type="entry name" value="PLANT BROAD-SPECTRUM MILDEW RESISTANCE PROTEIN RPW8"/>
    <property type="match status" value="1"/>
</dbReference>
<dbReference type="PRINTS" id="PR00364">
    <property type="entry name" value="DISEASERSIST"/>
</dbReference>
<name>A0AAV3QKS4_LITER</name>
<evidence type="ECO:0000256" key="3">
    <source>
        <dbReference type="ARBA" id="ARBA00022737"/>
    </source>
</evidence>
<dbReference type="Proteomes" id="UP001454036">
    <property type="component" value="Unassembled WGS sequence"/>
</dbReference>
<dbReference type="InterPro" id="IPR041118">
    <property type="entry name" value="Rx_N"/>
</dbReference>
<dbReference type="FunFam" id="1.10.10.10:FF:000322">
    <property type="entry name" value="Probable disease resistance protein At1g63360"/>
    <property type="match status" value="1"/>
</dbReference>
<dbReference type="Gene3D" id="1.20.5.4130">
    <property type="match status" value="1"/>
</dbReference>
<proteinExistence type="inferred from homology"/>
<dbReference type="InterPro" id="IPR055414">
    <property type="entry name" value="LRR_R13L4/SHOC2-like"/>
</dbReference>
<dbReference type="Gene3D" id="1.10.8.430">
    <property type="entry name" value="Helical domain of apoptotic protease-activating factors"/>
    <property type="match status" value="1"/>
</dbReference>
<dbReference type="Pfam" id="PF00931">
    <property type="entry name" value="NB-ARC"/>
    <property type="match status" value="1"/>
</dbReference>
<keyword evidence="12" id="KW-1185">Reference proteome</keyword>
<organism evidence="11 12">
    <name type="scientific">Lithospermum erythrorhizon</name>
    <name type="common">Purple gromwell</name>
    <name type="synonym">Lithospermum officinale var. erythrorhizon</name>
    <dbReference type="NCBI Taxonomy" id="34254"/>
    <lineage>
        <taxon>Eukaryota</taxon>
        <taxon>Viridiplantae</taxon>
        <taxon>Streptophyta</taxon>
        <taxon>Embryophyta</taxon>
        <taxon>Tracheophyta</taxon>
        <taxon>Spermatophyta</taxon>
        <taxon>Magnoliopsida</taxon>
        <taxon>eudicotyledons</taxon>
        <taxon>Gunneridae</taxon>
        <taxon>Pentapetalae</taxon>
        <taxon>asterids</taxon>
        <taxon>lamiids</taxon>
        <taxon>Boraginales</taxon>
        <taxon>Boraginaceae</taxon>
        <taxon>Boraginoideae</taxon>
        <taxon>Lithospermeae</taxon>
        <taxon>Lithospermum</taxon>
    </lineage>
</organism>
<comment type="caution">
    <text evidence="11">The sequence shown here is derived from an EMBL/GenBank/DDBJ whole genome shotgun (WGS) entry which is preliminary data.</text>
</comment>
<sequence length="962" mass="108968">MVDAVVSHVVESIAEIVMNTVADEIGLLTGVETEVRKLASNFKKIRGVLDDAEERMIKDSNVKAWLEELEDICYEMDDILDEWNTMILKWNLKEDGVIAGTPQKKKNVCSFISSSCFCVKKLGGRRDIAIKIRKLNGRLESVINEMRQFKFLSNLSGSSSSSQVWKRVSSTSMVDVSNVQGRVSDLNILVKKLLGESSNGGDASGIKIMSIVGLGGIGKTTLAQLVCNDSRVKGHFDQQIWVCVSDPFDEIKVARAMIQSLKKDSSNLDELDPLLREINRMTYGRRFILVLDDVWTEDYTKFEPFLNSLKDGSHGSTILLTTRNVKVARVFGATYLHKVEILEESESWSLFTQIAFSGENRNKREELEDYGKKIIKKCNGLPLAIKTIASLLRFKSSADEWRNLLCSNIWDLEIAEVQLFPHLYLSYKNLPAPLKRCFTFCAVFPKDELIDVDKLIKIWMAEGYLGGLSSVENIDIEAKGREYFEILARLSFFQEFYKDVLFMFEQRITKFKIHDIVHDFAQYLTKEKSLVIEGVSNKLLDESKAIGSKNLRHVFLFDKGAIPNEAYTIKINGYPRGFFGDGFMMRTLSLDLLSSLSNVRELSLCKCKLTLLTSQVENLIHLRYLDLSNNEDLKELPTAVCSLCNLQTLDISYCGITRLPQGSERLISLRHFIFKGNSLSLEGVNKLTRLQYLVGGVDSMQLGWLKDLNQLGGDLQINMNDNAVPEILKAELRSKIRLHGISISGFFTRSTDTLEALDPPPNLQLLSIGRLTITEFPARVMTKVDNLKWLEITAMFKLSTLPPCGKLPSLEKLIIFYVPCFKFLGRSFLGIEETEGGTSASSSYSTIGFPKLKELSISSCKIWEEWEDVTQVEEDDTTLSIMPRLQALHLNACPKLKALPHRLLRKASAIEIITLNKHSYSTSQVLSKPPNEQWWLEYGKRHGKGPRYIIQNWEQMARVNFI</sequence>
<keyword evidence="5" id="KW-0611">Plant defense</keyword>
<dbReference type="GO" id="GO:0006952">
    <property type="term" value="P:defense response"/>
    <property type="evidence" value="ECO:0007669"/>
    <property type="project" value="UniProtKB-KW"/>
</dbReference>
<feature type="domain" description="NB-ARC" evidence="7">
    <location>
        <begin position="204"/>
        <end position="359"/>
    </location>
</feature>
<dbReference type="InterPro" id="IPR042197">
    <property type="entry name" value="Apaf_helical"/>
</dbReference>
<evidence type="ECO:0000256" key="2">
    <source>
        <dbReference type="ARBA" id="ARBA00022614"/>
    </source>
</evidence>
<dbReference type="InterPro" id="IPR058922">
    <property type="entry name" value="WHD_DRP"/>
</dbReference>